<evidence type="ECO:0000313" key="2">
    <source>
        <dbReference type="Proteomes" id="UP001586593"/>
    </source>
</evidence>
<dbReference type="Gene3D" id="2.40.50.140">
    <property type="entry name" value="Nucleic acid-binding proteins"/>
    <property type="match status" value="1"/>
</dbReference>
<dbReference type="InterPro" id="IPR012340">
    <property type="entry name" value="NA-bd_OB-fold"/>
</dbReference>
<evidence type="ECO:0000313" key="1">
    <source>
        <dbReference type="EMBL" id="KAL1864287.1"/>
    </source>
</evidence>
<dbReference type="EMBL" id="JAZHXJ010000336">
    <property type="protein sequence ID" value="KAL1864287.1"/>
    <property type="molecule type" value="Genomic_DNA"/>
</dbReference>
<name>A0ABR3WKW4_9PEZI</name>
<gene>
    <name evidence="1" type="ORF">VTK73DRAFT_5978</name>
</gene>
<reference evidence="1 2" key="1">
    <citation type="journal article" date="2024" name="Commun. Biol.">
        <title>Comparative genomic analysis of thermophilic fungi reveals convergent evolutionary adaptations and gene losses.</title>
        <authorList>
            <person name="Steindorff A.S."/>
            <person name="Aguilar-Pontes M.V."/>
            <person name="Robinson A.J."/>
            <person name="Andreopoulos B."/>
            <person name="LaButti K."/>
            <person name="Kuo A."/>
            <person name="Mondo S."/>
            <person name="Riley R."/>
            <person name="Otillar R."/>
            <person name="Haridas S."/>
            <person name="Lipzen A."/>
            <person name="Grimwood J."/>
            <person name="Schmutz J."/>
            <person name="Clum A."/>
            <person name="Reid I.D."/>
            <person name="Moisan M.C."/>
            <person name="Butler G."/>
            <person name="Nguyen T.T.M."/>
            <person name="Dewar K."/>
            <person name="Conant G."/>
            <person name="Drula E."/>
            <person name="Henrissat B."/>
            <person name="Hansel C."/>
            <person name="Singer S."/>
            <person name="Hutchinson M.I."/>
            <person name="de Vries R.P."/>
            <person name="Natvig D.O."/>
            <person name="Powell A.J."/>
            <person name="Tsang A."/>
            <person name="Grigoriev I.V."/>
        </authorList>
    </citation>
    <scope>NUCLEOTIDE SEQUENCE [LARGE SCALE GENOMIC DNA]</scope>
    <source>
        <strain evidence="1 2">ATCC 24622</strain>
    </source>
</reference>
<sequence>MSNGPLPSTLCLLYALPTRPQGDKVRFLGCVVSYSAASGILTLRHPDSPGGDNVSAHVDVELVLSRLAPEHTRRGQWVNVIGYVTLVPALSGSTKFSISSEEGQVVHVQALLLWSAGPLDIQQYTRTVEVLSYERPAETRGIHPDPTK</sequence>
<accession>A0ABR3WKW4</accession>
<comment type="caution">
    <text evidence="1">The sequence shown here is derived from an EMBL/GenBank/DDBJ whole genome shotgun (WGS) entry which is preliminary data.</text>
</comment>
<keyword evidence="2" id="KW-1185">Reference proteome</keyword>
<dbReference type="InterPro" id="IPR024222">
    <property type="entry name" value="Ten1_fungal"/>
</dbReference>
<protein>
    <submittedName>
        <fullName evidence="1">Uncharacterized protein</fullName>
    </submittedName>
</protein>
<organism evidence="1 2">
    <name type="scientific">Phialemonium thermophilum</name>
    <dbReference type="NCBI Taxonomy" id="223376"/>
    <lineage>
        <taxon>Eukaryota</taxon>
        <taxon>Fungi</taxon>
        <taxon>Dikarya</taxon>
        <taxon>Ascomycota</taxon>
        <taxon>Pezizomycotina</taxon>
        <taxon>Sordariomycetes</taxon>
        <taxon>Sordariomycetidae</taxon>
        <taxon>Cephalothecales</taxon>
        <taxon>Cephalothecaceae</taxon>
        <taxon>Phialemonium</taxon>
    </lineage>
</organism>
<dbReference type="Proteomes" id="UP001586593">
    <property type="component" value="Unassembled WGS sequence"/>
</dbReference>
<proteinExistence type="predicted"/>
<dbReference type="Pfam" id="PF12658">
    <property type="entry name" value="Ten1"/>
    <property type="match status" value="1"/>
</dbReference>